<dbReference type="InterPro" id="IPR013785">
    <property type="entry name" value="Aldolase_TIM"/>
</dbReference>
<feature type="domain" description="Glycoside-hydrolase family GH114 TIM-barrel" evidence="1">
    <location>
        <begin position="40"/>
        <end position="255"/>
    </location>
</feature>
<evidence type="ECO:0000259" key="1">
    <source>
        <dbReference type="Pfam" id="PF03537"/>
    </source>
</evidence>
<organism evidence="2">
    <name type="scientific">uncultured Microbacterium sp</name>
    <dbReference type="NCBI Taxonomy" id="191216"/>
    <lineage>
        <taxon>Bacteria</taxon>
        <taxon>Bacillati</taxon>
        <taxon>Actinomycetota</taxon>
        <taxon>Actinomycetes</taxon>
        <taxon>Micrococcales</taxon>
        <taxon>Microbacteriaceae</taxon>
        <taxon>Microbacterium</taxon>
        <taxon>environmental samples</taxon>
    </lineage>
</organism>
<dbReference type="InterPro" id="IPR004352">
    <property type="entry name" value="GH114_TIM-barrel"/>
</dbReference>
<dbReference type="RefSeq" id="WP_295572321.1">
    <property type="nucleotide sequence ID" value="NZ_FLQR01000001.1"/>
</dbReference>
<reference evidence="2" key="1">
    <citation type="submission" date="2016-03" db="EMBL/GenBank/DDBJ databases">
        <authorList>
            <person name="Ploux O."/>
        </authorList>
    </citation>
    <scope>NUCLEOTIDE SEQUENCE</scope>
    <source>
        <strain evidence="2">UC1</strain>
    </source>
</reference>
<name>A0A1Y5NXA8_9MICO</name>
<evidence type="ECO:0000313" key="2">
    <source>
        <dbReference type="EMBL" id="SBS69930.1"/>
    </source>
</evidence>
<dbReference type="PROSITE" id="PS51257">
    <property type="entry name" value="PROKAR_LIPOPROTEIN"/>
    <property type="match status" value="1"/>
</dbReference>
<dbReference type="Gene3D" id="3.20.20.70">
    <property type="entry name" value="Aldolase class I"/>
    <property type="match status" value="1"/>
</dbReference>
<accession>A0A1Y5NXA8</accession>
<sequence length="269" mass="28875">MVRRGIHPAHAALIGGALGVAVLSGCTPSPPAPPPPGAVFDYQLGAPYEPDVSVDVVVRDRTASPGEDMYSICYVNAFQTQPGELGDWPDELLLRDAARDVVFDPDWPDEAFVDTSDAEAVVAVVGPWIRGCAEDGFDAVEFDNLDTYSRARGLLERADAVVLARRLVDVAHAAGLAAAQKNAAEDTAVLHASAHFDFAIAEECGAYRECDAYTDVYGDDVLAIEYTDNLTGVSFDEVCADPEHPRSIILRDRALGAPDDEGYTFRRCS</sequence>
<dbReference type="PANTHER" id="PTHR35273">
    <property type="entry name" value="ALPHA-1,4 POLYGALACTOSAMINIDASE, PUTATIVE (AFU_ORTHOLOGUE AFUA_3G07890)-RELATED"/>
    <property type="match status" value="1"/>
</dbReference>
<proteinExistence type="predicted"/>
<protein>
    <submittedName>
        <fullName evidence="2">Secreted protein</fullName>
    </submittedName>
</protein>
<dbReference type="InterPro" id="IPR017853">
    <property type="entry name" value="GH"/>
</dbReference>
<dbReference type="EMBL" id="FLQR01000001">
    <property type="protein sequence ID" value="SBS69930.1"/>
    <property type="molecule type" value="Genomic_DNA"/>
</dbReference>
<dbReference type="SUPFAM" id="SSF51445">
    <property type="entry name" value="(Trans)glycosidases"/>
    <property type="match status" value="1"/>
</dbReference>
<dbReference type="PANTHER" id="PTHR35273:SF2">
    <property type="entry name" value="ALPHA-GALACTOSIDASE"/>
    <property type="match status" value="1"/>
</dbReference>
<gene>
    <name evidence="2" type="ORF">MIPYR_10111</name>
</gene>
<dbReference type="Pfam" id="PF03537">
    <property type="entry name" value="Glyco_hydro_114"/>
    <property type="match status" value="1"/>
</dbReference>
<dbReference type="AlphaFoldDB" id="A0A1Y5NXA8"/>